<organism evidence="1 2">
    <name type="scientific">Coemansia aciculifera</name>
    <dbReference type="NCBI Taxonomy" id="417176"/>
    <lineage>
        <taxon>Eukaryota</taxon>
        <taxon>Fungi</taxon>
        <taxon>Fungi incertae sedis</taxon>
        <taxon>Zoopagomycota</taxon>
        <taxon>Kickxellomycotina</taxon>
        <taxon>Kickxellomycetes</taxon>
        <taxon>Kickxellales</taxon>
        <taxon>Kickxellaceae</taxon>
        <taxon>Coemansia</taxon>
    </lineage>
</organism>
<name>A0ACC1M9Y5_9FUNG</name>
<evidence type="ECO:0000313" key="1">
    <source>
        <dbReference type="EMBL" id="KAJ2899900.1"/>
    </source>
</evidence>
<protein>
    <submittedName>
        <fullName evidence="1">Bifunctional purine biosynthesis protein PurH</fullName>
    </submittedName>
</protein>
<dbReference type="EMBL" id="JANBVB010000015">
    <property type="protein sequence ID" value="KAJ2899900.1"/>
    <property type="molecule type" value="Genomic_DNA"/>
</dbReference>
<accession>A0ACC1M9Y5</accession>
<sequence>MVPRVFAVDMHEVDSNKFQDSRDSGFSMYVLVTVLLASISALNIGWSLGIVGASKLAICLYEDEDTSSALGNFSKHILFTDNSWSVATGILSVGGLIGAMTSGAIADSIGRRNTLVINNGFFLAGSVWMATATTAVHFSLGRFVMGIGCGVASNVVNTYINEIAPIGWRGFYGSFFHFSVMLGVLGTQLAALLVDHMQWRVVVAIPGVLSLVQIAMLPLRVESPSYLIKASHVNEARHALLKLRSGCDVTVEWQECLASLDNSASNESMAVLTTAAPPVAAAVSGSSSGPPSGYMQRSKDCCGLPQLHTSREDGSTSEFTIKSSEVKSATITATTAVGTASQSSRRRKATSSMWQMICGRTRNDLRHLVVCNAVIMCLQQLSGVFIVLFSDSFLAFKLFGDSASPLPSQWAAIIAGCAAIPAGLLCMFKADTLGRRPMLLASLVGMCMCSMLVSVGMFYGPGSLVMACVAVCCFAVNMGIGTIPWFYIAESTPAYARGAMTMLGCSLYWCLSTVLGLVVPLVERSSSQWMFIIYGCVCALGLLFVALCVPETANRTTADIVKEHSGPMHLVIRRRHSRTLSQLFVGGR</sequence>
<comment type="caution">
    <text evidence="1">The sequence shown here is derived from an EMBL/GenBank/DDBJ whole genome shotgun (WGS) entry which is preliminary data.</text>
</comment>
<evidence type="ECO:0000313" key="2">
    <source>
        <dbReference type="Proteomes" id="UP001139981"/>
    </source>
</evidence>
<dbReference type="Proteomes" id="UP001139981">
    <property type="component" value="Unassembled WGS sequence"/>
</dbReference>
<gene>
    <name evidence="1" type="primary">HGT20_1</name>
    <name evidence="1" type="ORF">IWW38_000778</name>
</gene>
<keyword evidence="2" id="KW-1185">Reference proteome</keyword>
<reference evidence="1" key="1">
    <citation type="submission" date="2022-07" db="EMBL/GenBank/DDBJ databases">
        <title>Phylogenomic reconstructions and comparative analyses of Kickxellomycotina fungi.</title>
        <authorList>
            <person name="Reynolds N.K."/>
            <person name="Stajich J.E."/>
            <person name="Barry K."/>
            <person name="Grigoriev I.V."/>
            <person name="Crous P."/>
            <person name="Smith M.E."/>
        </authorList>
    </citation>
    <scope>NUCLEOTIDE SEQUENCE</scope>
    <source>
        <strain evidence="1">CBS 190363</strain>
    </source>
</reference>
<proteinExistence type="predicted"/>